<dbReference type="InterPro" id="IPR010201">
    <property type="entry name" value="HflK"/>
</dbReference>
<evidence type="ECO:0000256" key="4">
    <source>
        <dbReference type="ARBA" id="ARBA00022989"/>
    </source>
</evidence>
<gene>
    <name evidence="9" type="primary">hflK</name>
    <name evidence="9" type="ORF">HMPREF0551_0860</name>
</gene>
<dbReference type="InterPro" id="IPR001107">
    <property type="entry name" value="Band_7"/>
</dbReference>
<dbReference type="InterPro" id="IPR050710">
    <property type="entry name" value="Band7/mec-2_domain"/>
</dbReference>
<comment type="subunit">
    <text evidence="6">HflC and HflK may interact to form a multimeric complex.</text>
</comment>
<dbReference type="Pfam" id="PF12221">
    <property type="entry name" value="HflK_N"/>
    <property type="match status" value="1"/>
</dbReference>
<dbReference type="Gene3D" id="3.30.479.30">
    <property type="entry name" value="Band 7 domain"/>
    <property type="match status" value="1"/>
</dbReference>
<dbReference type="eggNOG" id="COG0330">
    <property type="taxonomic scope" value="Bacteria"/>
</dbReference>
<keyword evidence="10" id="KW-1185">Reference proteome</keyword>
<keyword evidence="3 6" id="KW-0812">Transmembrane</keyword>
<name>E7RVN9_9BURK</name>
<dbReference type="AlphaFoldDB" id="E7RVN9"/>
<dbReference type="PANTHER" id="PTHR43327:SF2">
    <property type="entry name" value="MODULATOR OF FTSH PROTEASE HFLK"/>
    <property type="match status" value="1"/>
</dbReference>
<dbReference type="InterPro" id="IPR020980">
    <property type="entry name" value="Membrane_HflK_N"/>
</dbReference>
<evidence type="ECO:0000259" key="8">
    <source>
        <dbReference type="SMART" id="SM00244"/>
    </source>
</evidence>
<proteinExistence type="inferred from homology"/>
<evidence type="ECO:0000313" key="9">
    <source>
        <dbReference type="EMBL" id="EFV95372.1"/>
    </source>
</evidence>
<dbReference type="CDD" id="cd03404">
    <property type="entry name" value="SPFH_HflK"/>
    <property type="match status" value="1"/>
</dbReference>
<evidence type="ECO:0000256" key="3">
    <source>
        <dbReference type="ARBA" id="ARBA00022692"/>
    </source>
</evidence>
<evidence type="ECO:0000256" key="1">
    <source>
        <dbReference type="ARBA" id="ARBA00004167"/>
    </source>
</evidence>
<dbReference type="PANTHER" id="PTHR43327">
    <property type="entry name" value="STOMATIN-LIKE PROTEIN 2, MITOCHONDRIAL"/>
    <property type="match status" value="1"/>
</dbReference>
<evidence type="ECO:0000256" key="2">
    <source>
        <dbReference type="ARBA" id="ARBA00006971"/>
    </source>
</evidence>
<evidence type="ECO:0000313" key="10">
    <source>
        <dbReference type="Proteomes" id="UP000011021"/>
    </source>
</evidence>
<comment type="similarity">
    <text evidence="2 6">Belongs to the band 7/mec-2 family. HflK subfamily.</text>
</comment>
<dbReference type="Pfam" id="PF01145">
    <property type="entry name" value="Band_7"/>
    <property type="match status" value="1"/>
</dbReference>
<comment type="subcellular location">
    <subcellularLocation>
        <location evidence="1">Membrane</location>
        <topology evidence="1">Single-pass membrane protein</topology>
    </subcellularLocation>
</comment>
<dbReference type="SMART" id="SM00244">
    <property type="entry name" value="PHB"/>
    <property type="match status" value="1"/>
</dbReference>
<feature type="region of interest" description="Disordered" evidence="7">
    <location>
        <begin position="1"/>
        <end position="109"/>
    </location>
</feature>
<protein>
    <recommendedName>
        <fullName evidence="6">Protein HflK</fullName>
    </recommendedName>
</protein>
<keyword evidence="4 6" id="KW-1133">Transmembrane helix</keyword>
<dbReference type="HOGENOM" id="CLU_039173_2_0_4"/>
<organism evidence="9 10">
    <name type="scientific">Lautropia mirabilis ATCC 51599</name>
    <dbReference type="NCBI Taxonomy" id="887898"/>
    <lineage>
        <taxon>Bacteria</taxon>
        <taxon>Pseudomonadati</taxon>
        <taxon>Pseudomonadota</taxon>
        <taxon>Betaproteobacteria</taxon>
        <taxon>Burkholderiales</taxon>
        <taxon>Burkholderiaceae</taxon>
        <taxon>Lautropia</taxon>
    </lineage>
</organism>
<reference evidence="9 10" key="1">
    <citation type="submission" date="2010-12" db="EMBL/GenBank/DDBJ databases">
        <authorList>
            <person name="Muzny D."/>
            <person name="Qin X."/>
            <person name="Deng J."/>
            <person name="Jiang H."/>
            <person name="Liu Y."/>
            <person name="Qu J."/>
            <person name="Song X.-Z."/>
            <person name="Zhang L."/>
            <person name="Thornton R."/>
            <person name="Coyle M."/>
            <person name="Francisco L."/>
            <person name="Jackson L."/>
            <person name="Javaid M."/>
            <person name="Korchina V."/>
            <person name="Kovar C."/>
            <person name="Mata R."/>
            <person name="Mathew T."/>
            <person name="Ngo R."/>
            <person name="Nguyen L."/>
            <person name="Nguyen N."/>
            <person name="Okwuonu G."/>
            <person name="Ongeri F."/>
            <person name="Pham C."/>
            <person name="Simmons D."/>
            <person name="Wilczek-Boney K."/>
            <person name="Hale W."/>
            <person name="Jakkamsetti A."/>
            <person name="Pham P."/>
            <person name="Ruth R."/>
            <person name="San Lucas F."/>
            <person name="Warren J."/>
            <person name="Zhang J."/>
            <person name="Zhao Z."/>
            <person name="Zhou C."/>
            <person name="Zhu D."/>
            <person name="Lee S."/>
            <person name="Bess C."/>
            <person name="Blankenburg K."/>
            <person name="Forbes L."/>
            <person name="Fu Q."/>
            <person name="Gubbala S."/>
            <person name="Hirani K."/>
            <person name="Jayaseelan J.C."/>
            <person name="Lara F."/>
            <person name="Munidasa M."/>
            <person name="Palculict T."/>
            <person name="Patil S."/>
            <person name="Pu L.-L."/>
            <person name="Saada N."/>
            <person name="Tang L."/>
            <person name="Weissenberger G."/>
            <person name="Zhu Y."/>
            <person name="Hemphill L."/>
            <person name="Shang Y."/>
            <person name="Youmans B."/>
            <person name="Ayvaz T."/>
            <person name="Ross M."/>
            <person name="Santibanez J."/>
            <person name="Aqrawi P."/>
            <person name="Gross S."/>
            <person name="Joshi V."/>
            <person name="Fowler G."/>
            <person name="Nazareth L."/>
            <person name="Reid J."/>
            <person name="Worley K."/>
            <person name="Petrosino J."/>
            <person name="Highlander S."/>
            <person name="Gibbs R."/>
        </authorList>
    </citation>
    <scope>NUCLEOTIDE SEQUENCE [LARGE SCALE GENOMIC DNA]</scope>
    <source>
        <strain evidence="9 10">ATCC 51599</strain>
    </source>
</reference>
<feature type="compositionally biased region" description="Gly residues" evidence="7">
    <location>
        <begin position="89"/>
        <end position="109"/>
    </location>
</feature>
<dbReference type="Proteomes" id="UP000011021">
    <property type="component" value="Unassembled WGS sequence"/>
</dbReference>
<evidence type="ECO:0000256" key="6">
    <source>
        <dbReference type="RuleBase" id="RU364113"/>
    </source>
</evidence>
<accession>E7RVN9</accession>
<dbReference type="RefSeq" id="WP_005673038.1">
    <property type="nucleotide sequence ID" value="NZ_CP146288.1"/>
</dbReference>
<evidence type="ECO:0000256" key="5">
    <source>
        <dbReference type="ARBA" id="ARBA00023136"/>
    </source>
</evidence>
<dbReference type="GO" id="GO:0016020">
    <property type="term" value="C:membrane"/>
    <property type="evidence" value="ECO:0007669"/>
    <property type="project" value="UniProtKB-SubCell"/>
</dbReference>
<sequence length="482" mass="52268">MSTPDDSGWGRSAGSGQDQNPPPAASPTPSGRSPEAGGTRGADEQPPARPPAASPSPWQSERPQPQRPSDGPPDLDEFWQDLSSKLNGLLGGKRGGQGGRGGMPVGGGRNAAPSGRSLLSGLAIVGVVAGLAWLGSGFYIVQEGQVAAVLRFGQFRYLTHEAGIQWNLPYPIETHEIVDRSRLRQIEVGYRNSVRTKVPKESLILTGDQSIVDLQYAVQYRIDNPGDFLFQNNLSSGSEELIRQVAESAMREVVGQRTTDQVLYEDKAQVAEDAQTLTQAILDRYKLGIGIVDFTIQQAQPPEQVQAAFEDANKADQDRQRLINEGQAYANDVIPRAKGTADRMVLEAQGYRARVIAQAEGDALRFDQIYTQYANAPQVTRERMYLETMQQILSNTSKVYLDSQKNGSLLYLPLDRILDRNQGKGGKPSLTGERAERAVEQAPASVQTPQPANAGGTGIAQDADSRGASLNALRSRDRSYAR</sequence>
<dbReference type="InterPro" id="IPR036013">
    <property type="entry name" value="Band_7/SPFH_dom_sf"/>
</dbReference>
<comment type="caution">
    <text evidence="9">The sequence shown here is derived from an EMBL/GenBank/DDBJ whole genome shotgun (WGS) entry which is preliminary data.</text>
</comment>
<feature type="domain" description="Band 7" evidence="8">
    <location>
        <begin position="136"/>
        <end position="313"/>
    </location>
</feature>
<comment type="function">
    <text evidence="6">HflC and HflK could encode or regulate a protease.</text>
</comment>
<dbReference type="STRING" id="887898.HMPREF0551_0860"/>
<evidence type="ECO:0000256" key="7">
    <source>
        <dbReference type="SAM" id="MobiDB-lite"/>
    </source>
</evidence>
<dbReference type="EMBL" id="AEQP01000003">
    <property type="protein sequence ID" value="EFV95372.1"/>
    <property type="molecule type" value="Genomic_DNA"/>
</dbReference>
<feature type="region of interest" description="Disordered" evidence="7">
    <location>
        <begin position="421"/>
        <end position="482"/>
    </location>
</feature>
<dbReference type="NCBIfam" id="TIGR01933">
    <property type="entry name" value="hflK"/>
    <property type="match status" value="1"/>
</dbReference>
<dbReference type="SUPFAM" id="SSF117892">
    <property type="entry name" value="Band 7/SPFH domain"/>
    <property type="match status" value="1"/>
</dbReference>
<keyword evidence="5 6" id="KW-0472">Membrane</keyword>
<feature type="transmembrane region" description="Helical" evidence="6">
    <location>
        <begin position="118"/>
        <end position="141"/>
    </location>
</feature>